<dbReference type="SUPFAM" id="SSF52540">
    <property type="entry name" value="P-loop containing nucleoside triphosphate hydrolases"/>
    <property type="match status" value="1"/>
</dbReference>
<organism evidence="1">
    <name type="scientific">viral metagenome</name>
    <dbReference type="NCBI Taxonomy" id="1070528"/>
    <lineage>
        <taxon>unclassified sequences</taxon>
        <taxon>metagenomes</taxon>
        <taxon>organismal metagenomes</taxon>
    </lineage>
</organism>
<proteinExistence type="predicted"/>
<sequence length="511" mass="59286">MELRKQNILNELKILKLKGKSVIFSNQEMIAGKVVTEFTNRKIINIMVVAKTQSGKTGSMLATIKKYLEDTNNLIPIENIYIITGLSSCEWKKQTKDRAPESIQARVYHRCELPNTFVDEIKDKKNILIIMDEIQVAAKKGQTIYKAFDSAGLLNKQKLYDNDVKILEYTATPDGTIYDLMKWNDSSSKILAEVGDGYVSSYDLLQLGRVKQYKDLCGYNKETDDIDEKVFENIEEIKNDIENYNRPLYHIIRTKNGIEQEITIENFKNIFEPDTHNFIKYDGESDIEDINTTLSSKPSKHTFIFIKEMLRCAKTLKKQHIGILYDRCSKNPDDSAIIQGLVGRDTGYDNNGISICYTNVDSVERYEKLWNSKFENTTIKWNSKTTKFANGILSGKNTFNDPADYDGFSVASDESENLREPIIKKFDTQKEAKKYYVTELKERIGGRGPNTIKPNENGYYEATIRSIKKIFSCTEIRENRRYGLNDNNYRFYPCYEEINNKETLQWWFIHY</sequence>
<name>A0A6C0EFF2_9ZZZZ</name>
<reference evidence="1" key="1">
    <citation type="journal article" date="2020" name="Nature">
        <title>Giant virus diversity and host interactions through global metagenomics.</title>
        <authorList>
            <person name="Schulz F."/>
            <person name="Roux S."/>
            <person name="Paez-Espino D."/>
            <person name="Jungbluth S."/>
            <person name="Walsh D.A."/>
            <person name="Denef V.J."/>
            <person name="McMahon K.D."/>
            <person name="Konstantinidis K.T."/>
            <person name="Eloe-Fadrosh E.A."/>
            <person name="Kyrpides N.C."/>
            <person name="Woyke T."/>
        </authorList>
    </citation>
    <scope>NUCLEOTIDE SEQUENCE</scope>
    <source>
        <strain evidence="1">GVMAG-M-3300023179-33</strain>
    </source>
</reference>
<protein>
    <submittedName>
        <fullName evidence="1">Uncharacterized protein</fullName>
    </submittedName>
</protein>
<dbReference type="AlphaFoldDB" id="A0A6C0EFF2"/>
<accession>A0A6C0EFF2</accession>
<evidence type="ECO:0000313" key="1">
    <source>
        <dbReference type="EMBL" id="QHT27321.1"/>
    </source>
</evidence>
<dbReference type="EMBL" id="MN739821">
    <property type="protein sequence ID" value="QHT27321.1"/>
    <property type="molecule type" value="Genomic_DNA"/>
</dbReference>
<dbReference type="InterPro" id="IPR027417">
    <property type="entry name" value="P-loop_NTPase"/>
</dbReference>